<comment type="caution">
    <text evidence="1">The sequence shown here is derived from an EMBL/GenBank/DDBJ whole genome shotgun (WGS) entry which is preliminary data.</text>
</comment>
<name>A0ABQ9X315_9EUKA</name>
<evidence type="ECO:0000313" key="1">
    <source>
        <dbReference type="EMBL" id="KAK2946160.1"/>
    </source>
</evidence>
<dbReference type="EMBL" id="JARBJD010000235">
    <property type="protein sequence ID" value="KAK2946160.1"/>
    <property type="molecule type" value="Genomic_DNA"/>
</dbReference>
<dbReference type="Proteomes" id="UP001281761">
    <property type="component" value="Unassembled WGS sequence"/>
</dbReference>
<organism evidence="1 2">
    <name type="scientific">Blattamonas nauphoetae</name>
    <dbReference type="NCBI Taxonomy" id="2049346"/>
    <lineage>
        <taxon>Eukaryota</taxon>
        <taxon>Metamonada</taxon>
        <taxon>Preaxostyla</taxon>
        <taxon>Oxymonadida</taxon>
        <taxon>Blattamonas</taxon>
    </lineage>
</organism>
<accession>A0ABQ9X315</accession>
<reference evidence="1 2" key="1">
    <citation type="journal article" date="2022" name="bioRxiv">
        <title>Genomics of Preaxostyla Flagellates Illuminates Evolutionary Transitions and the Path Towards Mitochondrial Loss.</title>
        <authorList>
            <person name="Novak L.V.F."/>
            <person name="Treitli S.C."/>
            <person name="Pyrih J."/>
            <person name="Halakuc P."/>
            <person name="Pipaliya S.V."/>
            <person name="Vacek V."/>
            <person name="Brzon O."/>
            <person name="Soukal P."/>
            <person name="Eme L."/>
            <person name="Dacks J.B."/>
            <person name="Karnkowska A."/>
            <person name="Elias M."/>
            <person name="Hampl V."/>
        </authorList>
    </citation>
    <scope>NUCLEOTIDE SEQUENCE [LARGE SCALE GENOMIC DNA]</scope>
    <source>
        <strain evidence="1">NAU3</strain>
        <tissue evidence="1">Gut</tissue>
    </source>
</reference>
<protein>
    <submittedName>
        <fullName evidence="1">Uncharacterized protein</fullName>
    </submittedName>
</protein>
<gene>
    <name evidence="1" type="ORF">BLNAU_18904</name>
</gene>
<keyword evidence="2" id="KW-1185">Reference proteome</keyword>
<evidence type="ECO:0000313" key="2">
    <source>
        <dbReference type="Proteomes" id="UP001281761"/>
    </source>
</evidence>
<proteinExistence type="predicted"/>
<sequence>MYQFNPEESLNKPYREDARKAMDEVALSSSSPPFILTSHLVCPLTDNEIIDIVDRIVALLKSDSPLDDDTILRICAFHKHQLSRVHLPDLFRQAGRSTEQYLHAFECLLSLPIDYLDRSPINHLLTTGWNEKPTMDEWDDVDFERVGIVKRLINQKNLPIAKDSTAFIQLLLPFIFGIMPRAHLCAARLCQSQLDRLLAPSVDFLCQFYIHPPNSTIHENEERKEQFVDICELCDQRVIAQCFCRAGFFSRFVTELFDDNCHETLSCFDIIIKSSKSHQTDNEGRKSILHTIPHFVEEGFQDALEFLFVKRHFTSYNTHAATEQMMTFCGVNSYRLCGYDAIF</sequence>